<dbReference type="EMBL" id="JBANQN010000003">
    <property type="protein sequence ID" value="KAK6794262.1"/>
    <property type="molecule type" value="Genomic_DNA"/>
</dbReference>
<keyword evidence="2" id="KW-1185">Reference proteome</keyword>
<accession>A0AAN8YJ56</accession>
<reference evidence="1 2" key="1">
    <citation type="submission" date="2024-02" db="EMBL/GenBank/DDBJ databases">
        <title>de novo genome assembly of Solanum bulbocastanum strain 11H21.</title>
        <authorList>
            <person name="Hosaka A.J."/>
        </authorList>
    </citation>
    <scope>NUCLEOTIDE SEQUENCE [LARGE SCALE GENOMIC DNA]</scope>
    <source>
        <tissue evidence="1">Young leaves</tissue>
    </source>
</reference>
<protein>
    <submittedName>
        <fullName evidence="1">Uncharacterized protein</fullName>
    </submittedName>
</protein>
<name>A0AAN8YJ56_SOLBU</name>
<evidence type="ECO:0000313" key="1">
    <source>
        <dbReference type="EMBL" id="KAK6794262.1"/>
    </source>
</evidence>
<comment type="caution">
    <text evidence="1">The sequence shown here is derived from an EMBL/GenBank/DDBJ whole genome shotgun (WGS) entry which is preliminary data.</text>
</comment>
<organism evidence="1 2">
    <name type="scientific">Solanum bulbocastanum</name>
    <name type="common">Wild potato</name>
    <dbReference type="NCBI Taxonomy" id="147425"/>
    <lineage>
        <taxon>Eukaryota</taxon>
        <taxon>Viridiplantae</taxon>
        <taxon>Streptophyta</taxon>
        <taxon>Embryophyta</taxon>
        <taxon>Tracheophyta</taxon>
        <taxon>Spermatophyta</taxon>
        <taxon>Magnoliopsida</taxon>
        <taxon>eudicotyledons</taxon>
        <taxon>Gunneridae</taxon>
        <taxon>Pentapetalae</taxon>
        <taxon>asterids</taxon>
        <taxon>lamiids</taxon>
        <taxon>Solanales</taxon>
        <taxon>Solanaceae</taxon>
        <taxon>Solanoideae</taxon>
        <taxon>Solaneae</taxon>
        <taxon>Solanum</taxon>
    </lineage>
</organism>
<proteinExistence type="predicted"/>
<dbReference type="AlphaFoldDB" id="A0AAN8YJ56"/>
<gene>
    <name evidence="1" type="ORF">RDI58_007715</name>
</gene>
<dbReference type="Proteomes" id="UP001371456">
    <property type="component" value="Unassembled WGS sequence"/>
</dbReference>
<evidence type="ECO:0000313" key="2">
    <source>
        <dbReference type="Proteomes" id="UP001371456"/>
    </source>
</evidence>
<sequence length="110" mass="12484">MVNGGGCCDFIFYITSSDKTPDDKDVIFQAKVTKDLNYRLQFSVIRPKVIVDLDRCYMHSNLALQNRFPLVLLLTYGMLYLEVRFDIVPLCAGKSVFLCNLLFISPCSCA</sequence>